<proteinExistence type="inferred from homology"/>
<evidence type="ECO:0000256" key="1">
    <source>
        <dbReference type="ARBA" id="ARBA00004196"/>
    </source>
</evidence>
<comment type="caution">
    <text evidence="5">The sequence shown here is derived from an EMBL/GenBank/DDBJ whole genome shotgun (WGS) entry which is preliminary data.</text>
</comment>
<evidence type="ECO:0000313" key="6">
    <source>
        <dbReference type="Proteomes" id="UP001213015"/>
    </source>
</evidence>
<organism evidence="5 6">
    <name type="scientific">Lactobacillus mulieris</name>
    <dbReference type="NCBI Taxonomy" id="2508708"/>
    <lineage>
        <taxon>Bacteria</taxon>
        <taxon>Bacillati</taxon>
        <taxon>Bacillota</taxon>
        <taxon>Bacilli</taxon>
        <taxon>Lactobacillales</taxon>
        <taxon>Lactobacillaceae</taxon>
        <taxon>Lactobacillus</taxon>
    </lineage>
</organism>
<keyword evidence="3" id="KW-0732">Signal</keyword>
<accession>A0AAP3M4D9</accession>
<feature type="domain" description="Periplasmic binding protein" evidence="4">
    <location>
        <begin position="56"/>
        <end position="305"/>
    </location>
</feature>
<dbReference type="PANTHER" id="PTHR46847">
    <property type="entry name" value="D-ALLOSE-BINDING PERIPLASMIC PROTEIN-RELATED"/>
    <property type="match status" value="1"/>
</dbReference>
<dbReference type="GO" id="GO:0030246">
    <property type="term" value="F:carbohydrate binding"/>
    <property type="evidence" value="ECO:0007669"/>
    <property type="project" value="UniProtKB-ARBA"/>
</dbReference>
<comment type="similarity">
    <text evidence="2">Belongs to the bacterial solute-binding protein 2 family.</text>
</comment>
<sequence length="328" mass="34921">MFFNHISKNITKIATIGSVLVMGGGLLGGCGATGLSNDSGSSTSKVEKKAPSKLKIGVSISTLSNPVFITLKNELQKYSDKKGSKIIINNANNDTSKQNNDVEDLIQQKVDAIIVNPCDSSAISTVIQKANNAKIPVICIDRGADRGTVVSTVASDNVAGGKMAANFLIKKLGLKAKIAELQGIPGASATRERGEGFDKIADKKLDIVSKQTAQFDRAKGLSVTENILQAHHDVKGIFSQNDEMAVGAARAVKASKKNIIIVGFDGTNDALKLIKSGQITATIAQQWDKMADTSLDAVYDYYQGKTVKKNNLVPVRLITKENVDSMLK</sequence>
<evidence type="ECO:0000313" key="5">
    <source>
        <dbReference type="EMBL" id="MCZ3845481.1"/>
    </source>
</evidence>
<reference evidence="5" key="1">
    <citation type="submission" date="2022-01" db="EMBL/GenBank/DDBJ databases">
        <title>VMRC isolate genome collection.</title>
        <authorList>
            <person name="France M."/>
            <person name="Rutt L."/>
            <person name="Humphrys M."/>
            <person name="Ravel J."/>
        </authorList>
    </citation>
    <scope>NUCLEOTIDE SEQUENCE</scope>
    <source>
        <strain evidence="5">C0127B5</strain>
    </source>
</reference>
<name>A0AAP3M4D9_9LACO</name>
<gene>
    <name evidence="5" type="ORF">L2422_08265</name>
</gene>
<dbReference type="PANTHER" id="PTHR46847:SF1">
    <property type="entry name" value="D-ALLOSE-BINDING PERIPLASMIC PROTEIN-RELATED"/>
    <property type="match status" value="1"/>
</dbReference>
<dbReference type="InterPro" id="IPR028082">
    <property type="entry name" value="Peripla_BP_I"/>
</dbReference>
<dbReference type="Proteomes" id="UP001213015">
    <property type="component" value="Unassembled WGS sequence"/>
</dbReference>
<evidence type="ECO:0000259" key="4">
    <source>
        <dbReference type="Pfam" id="PF13407"/>
    </source>
</evidence>
<dbReference type="Pfam" id="PF13407">
    <property type="entry name" value="Peripla_BP_4"/>
    <property type="match status" value="1"/>
</dbReference>
<dbReference type="SUPFAM" id="SSF53822">
    <property type="entry name" value="Periplasmic binding protein-like I"/>
    <property type="match status" value="1"/>
</dbReference>
<evidence type="ECO:0000256" key="3">
    <source>
        <dbReference type="ARBA" id="ARBA00022729"/>
    </source>
</evidence>
<evidence type="ECO:0000256" key="2">
    <source>
        <dbReference type="ARBA" id="ARBA00007639"/>
    </source>
</evidence>
<dbReference type="Gene3D" id="3.40.50.2300">
    <property type="match status" value="2"/>
</dbReference>
<comment type="subcellular location">
    <subcellularLocation>
        <location evidence="1">Cell envelope</location>
    </subcellularLocation>
</comment>
<dbReference type="EMBL" id="JAKHLF010000020">
    <property type="protein sequence ID" value="MCZ3845481.1"/>
    <property type="molecule type" value="Genomic_DNA"/>
</dbReference>
<protein>
    <submittedName>
        <fullName evidence="5">Substrate-binding domain-containing protein</fullName>
    </submittedName>
</protein>
<dbReference type="InterPro" id="IPR025997">
    <property type="entry name" value="SBP_2_dom"/>
</dbReference>
<dbReference type="GO" id="GO:0030313">
    <property type="term" value="C:cell envelope"/>
    <property type="evidence" value="ECO:0007669"/>
    <property type="project" value="UniProtKB-SubCell"/>
</dbReference>
<dbReference type="AlphaFoldDB" id="A0AAP3M4D9"/>